<dbReference type="InterPro" id="IPR050401">
    <property type="entry name" value="Cyclic_nucleotide_synthase"/>
</dbReference>
<evidence type="ECO:0000256" key="1">
    <source>
        <dbReference type="ARBA" id="ARBA00001593"/>
    </source>
</evidence>
<dbReference type="EC" id="4.6.1.1" evidence="3"/>
<evidence type="ECO:0000256" key="8">
    <source>
        <dbReference type="ARBA" id="ARBA00022840"/>
    </source>
</evidence>
<dbReference type="InterPro" id="IPR001054">
    <property type="entry name" value="A/G_cyclase"/>
</dbReference>
<keyword evidence="10 19" id="KW-1133">Transmembrane helix</keyword>
<gene>
    <name evidence="21" type="primary">cya</name>
    <name evidence="21" type="ORF">MAIC_32140</name>
</gene>
<keyword evidence="7" id="KW-0547">Nucleotide-binding</keyword>
<feature type="transmembrane region" description="Helical" evidence="19">
    <location>
        <begin position="99"/>
        <end position="119"/>
    </location>
</feature>
<dbReference type="PANTHER" id="PTHR11920:SF335">
    <property type="entry name" value="GUANYLATE CYCLASE"/>
    <property type="match status" value="1"/>
</dbReference>
<feature type="domain" description="Guanylate cyclase" evidence="20">
    <location>
        <begin position="250"/>
        <end position="377"/>
    </location>
</feature>
<dbReference type="InterPro" id="IPR029787">
    <property type="entry name" value="Nucleotide_cyclase"/>
</dbReference>
<evidence type="ECO:0000256" key="9">
    <source>
        <dbReference type="ARBA" id="ARBA00022842"/>
    </source>
</evidence>
<evidence type="ECO:0000256" key="7">
    <source>
        <dbReference type="ARBA" id="ARBA00022741"/>
    </source>
</evidence>
<dbReference type="Proteomes" id="UP000467327">
    <property type="component" value="Chromosome"/>
</dbReference>
<dbReference type="PROSITE" id="PS00452">
    <property type="entry name" value="GUANYLATE_CYCLASE_1"/>
    <property type="match status" value="1"/>
</dbReference>
<keyword evidence="9" id="KW-0460">Magnesium</keyword>
<evidence type="ECO:0000256" key="12">
    <source>
        <dbReference type="ARBA" id="ARBA00023136"/>
    </source>
</evidence>
<comment type="catalytic activity">
    <reaction evidence="1">
        <text>ATP = 3',5'-cyclic AMP + diphosphate</text>
        <dbReference type="Rhea" id="RHEA:15389"/>
        <dbReference type="ChEBI" id="CHEBI:30616"/>
        <dbReference type="ChEBI" id="CHEBI:33019"/>
        <dbReference type="ChEBI" id="CHEBI:58165"/>
        <dbReference type="EC" id="4.6.1.1"/>
    </reaction>
</comment>
<dbReference type="GO" id="GO:0005524">
    <property type="term" value="F:ATP binding"/>
    <property type="evidence" value="ECO:0007669"/>
    <property type="project" value="UniProtKB-KW"/>
</dbReference>
<comment type="subunit">
    <text evidence="16">Homodimer. Can also exist as monomer.</text>
</comment>
<accession>A0AAD1HNN7</accession>
<dbReference type="SUPFAM" id="SSF55073">
    <property type="entry name" value="Nucleotide cyclase"/>
    <property type="match status" value="1"/>
</dbReference>
<dbReference type="GO" id="GO:0006171">
    <property type="term" value="P:cAMP biosynthetic process"/>
    <property type="evidence" value="ECO:0007669"/>
    <property type="project" value="UniProtKB-KW"/>
</dbReference>
<comment type="similarity">
    <text evidence="17">Belongs to the adenylyl cyclase class-4/guanylyl cyclase family.</text>
</comment>
<evidence type="ECO:0000256" key="16">
    <source>
        <dbReference type="ARBA" id="ARBA00064436"/>
    </source>
</evidence>
<evidence type="ECO:0000256" key="14">
    <source>
        <dbReference type="ARBA" id="ARBA00032597"/>
    </source>
</evidence>
<sequence>MGTLRKCAGSVPSDGPAQRADCEKMQRRAPARNLHWAESITRRQRVLNIAATMAAVVTAVIGILQFITADHLVAIGLVNLGTAAIFGVIPLLHRFGESIAALAFIFFAFLSLTIVGWQVGTDSGIQFYYLVSASLAVLVLGVEHVVLASTVVAIGAGLTIASQFLVPGDTGIQPRWLVNAGFVITTVSACVMIFATVWYAMREVSRAEAAMEFEYLRSEALLANILPATIAARLKDPARGTIADRYDDASILFADIAGFTERASQIAPAELVRFLDRLYTTFDRLVDKHGLEKIKTTGDSYMVVSGVPEPRDDHVEALANLALDMAKAVRDLRDPNGQHVPLRMGMAAGPVVAGVVGARRFFYDVWGDAVNVASRMETTDPEGRIQVPQDVYDRLRDRFVLEERGDVDVKGKGLMHTWYLVERRVTAGPDSDRPAREETGRVESPAG</sequence>
<dbReference type="GO" id="GO:0004016">
    <property type="term" value="F:adenylate cyclase activity"/>
    <property type="evidence" value="ECO:0007669"/>
    <property type="project" value="UniProtKB-EC"/>
</dbReference>
<evidence type="ECO:0000313" key="21">
    <source>
        <dbReference type="EMBL" id="BBX08411.1"/>
    </source>
</evidence>
<feature type="region of interest" description="Disordered" evidence="18">
    <location>
        <begin position="1"/>
        <end position="20"/>
    </location>
</feature>
<feature type="transmembrane region" description="Helical" evidence="19">
    <location>
        <begin position="178"/>
        <end position="201"/>
    </location>
</feature>
<feature type="transmembrane region" description="Helical" evidence="19">
    <location>
        <begin position="73"/>
        <end position="92"/>
    </location>
</feature>
<dbReference type="PROSITE" id="PS50125">
    <property type="entry name" value="GUANYLATE_CYCLASE_2"/>
    <property type="match status" value="1"/>
</dbReference>
<evidence type="ECO:0000256" key="5">
    <source>
        <dbReference type="ARBA" id="ARBA00022692"/>
    </source>
</evidence>
<keyword evidence="6" id="KW-0479">Metal-binding</keyword>
<evidence type="ECO:0000256" key="17">
    <source>
        <dbReference type="RuleBase" id="RU000405"/>
    </source>
</evidence>
<dbReference type="InterPro" id="IPR018297">
    <property type="entry name" value="A/G_cyclase_CS"/>
</dbReference>
<keyword evidence="5 19" id="KW-0812">Transmembrane</keyword>
<feature type="transmembrane region" description="Helical" evidence="19">
    <location>
        <begin position="125"/>
        <end position="142"/>
    </location>
</feature>
<organism evidence="21 22">
    <name type="scientific">Mycolicibacterium aichiense</name>
    <dbReference type="NCBI Taxonomy" id="1799"/>
    <lineage>
        <taxon>Bacteria</taxon>
        <taxon>Bacillati</taxon>
        <taxon>Actinomycetota</taxon>
        <taxon>Actinomycetes</taxon>
        <taxon>Mycobacteriales</taxon>
        <taxon>Mycobacteriaceae</taxon>
        <taxon>Mycolicibacterium</taxon>
    </lineage>
</organism>
<dbReference type="GO" id="GO:0007168">
    <property type="term" value="P:receptor guanylyl cyclase signaling pathway"/>
    <property type="evidence" value="ECO:0007669"/>
    <property type="project" value="TreeGrafter"/>
</dbReference>
<evidence type="ECO:0000256" key="3">
    <source>
        <dbReference type="ARBA" id="ARBA00012201"/>
    </source>
</evidence>
<evidence type="ECO:0000256" key="10">
    <source>
        <dbReference type="ARBA" id="ARBA00022989"/>
    </source>
</evidence>
<evidence type="ECO:0000256" key="6">
    <source>
        <dbReference type="ARBA" id="ARBA00022723"/>
    </source>
</evidence>
<dbReference type="FunFam" id="3.30.70.1230:FF:000033">
    <property type="entry name" value="Adenylate cyclase"/>
    <property type="match status" value="1"/>
</dbReference>
<keyword evidence="22" id="KW-1185">Reference proteome</keyword>
<feature type="transmembrane region" description="Helical" evidence="19">
    <location>
        <begin position="46"/>
        <end position="67"/>
    </location>
</feature>
<keyword evidence="11" id="KW-0115">cAMP biosynthesis</keyword>
<keyword evidence="12 19" id="KW-0472">Membrane</keyword>
<dbReference type="SMART" id="SM00044">
    <property type="entry name" value="CYCc"/>
    <property type="match status" value="1"/>
</dbReference>
<dbReference type="GO" id="GO:0004383">
    <property type="term" value="F:guanylate cyclase activity"/>
    <property type="evidence" value="ECO:0007669"/>
    <property type="project" value="TreeGrafter"/>
</dbReference>
<protein>
    <recommendedName>
        <fullName evidence="4">Adenylate cyclase</fullName>
        <ecNumber evidence="3">4.6.1.1</ecNumber>
    </recommendedName>
    <alternativeName>
        <fullName evidence="14">ATP pyrophosphate-lyase</fullName>
    </alternativeName>
    <alternativeName>
        <fullName evidence="15">Adenylyl cyclase</fullName>
    </alternativeName>
</protein>
<dbReference type="GO" id="GO:0005886">
    <property type="term" value="C:plasma membrane"/>
    <property type="evidence" value="ECO:0007669"/>
    <property type="project" value="TreeGrafter"/>
</dbReference>
<dbReference type="PANTHER" id="PTHR11920">
    <property type="entry name" value="GUANYLYL CYCLASE"/>
    <property type="match status" value="1"/>
</dbReference>
<dbReference type="InterPro" id="IPR048432">
    <property type="entry name" value="MASE7"/>
</dbReference>
<dbReference type="KEGG" id="maic:MAIC_32140"/>
<evidence type="ECO:0000256" key="4">
    <source>
        <dbReference type="ARBA" id="ARBA00021420"/>
    </source>
</evidence>
<keyword evidence="8" id="KW-0067">ATP-binding</keyword>
<name>A0AAD1HNN7_9MYCO</name>
<evidence type="ECO:0000256" key="18">
    <source>
        <dbReference type="SAM" id="MobiDB-lite"/>
    </source>
</evidence>
<proteinExistence type="inferred from homology"/>
<dbReference type="GO" id="GO:0001653">
    <property type="term" value="F:peptide receptor activity"/>
    <property type="evidence" value="ECO:0007669"/>
    <property type="project" value="TreeGrafter"/>
</dbReference>
<dbReference type="Gene3D" id="3.30.70.1230">
    <property type="entry name" value="Nucleotide cyclase"/>
    <property type="match status" value="1"/>
</dbReference>
<dbReference type="EMBL" id="AP022561">
    <property type="protein sequence ID" value="BBX08411.1"/>
    <property type="molecule type" value="Genomic_DNA"/>
</dbReference>
<reference evidence="21 22" key="1">
    <citation type="journal article" date="2019" name="Emerg. Microbes Infect.">
        <title>Comprehensive subspecies identification of 175 nontuberculous mycobacteria species based on 7547 genomic profiles.</title>
        <authorList>
            <person name="Matsumoto Y."/>
            <person name="Kinjo T."/>
            <person name="Motooka D."/>
            <person name="Nabeya D."/>
            <person name="Jung N."/>
            <person name="Uechi K."/>
            <person name="Horii T."/>
            <person name="Iida T."/>
            <person name="Fujita J."/>
            <person name="Nakamura S."/>
        </authorList>
    </citation>
    <scope>NUCLEOTIDE SEQUENCE [LARGE SCALE GENOMIC DNA]</scope>
    <source>
        <strain evidence="21 22">JCM 6376</strain>
    </source>
</reference>
<evidence type="ECO:0000256" key="11">
    <source>
        <dbReference type="ARBA" id="ARBA00022998"/>
    </source>
</evidence>
<dbReference type="CDD" id="cd07302">
    <property type="entry name" value="CHD"/>
    <property type="match status" value="1"/>
</dbReference>
<dbReference type="Pfam" id="PF20967">
    <property type="entry name" value="MASE7"/>
    <property type="match status" value="1"/>
</dbReference>
<evidence type="ECO:0000256" key="2">
    <source>
        <dbReference type="ARBA" id="ARBA00004370"/>
    </source>
</evidence>
<evidence type="ECO:0000259" key="20">
    <source>
        <dbReference type="PROSITE" id="PS50125"/>
    </source>
</evidence>
<comment type="subcellular location">
    <subcellularLocation>
        <location evidence="2">Membrane</location>
    </subcellularLocation>
</comment>
<dbReference type="GO" id="GO:0046872">
    <property type="term" value="F:metal ion binding"/>
    <property type="evidence" value="ECO:0007669"/>
    <property type="project" value="UniProtKB-KW"/>
</dbReference>
<dbReference type="AlphaFoldDB" id="A0AAD1HNN7"/>
<feature type="compositionally biased region" description="Basic and acidic residues" evidence="18">
    <location>
        <begin position="427"/>
        <end position="441"/>
    </location>
</feature>
<dbReference type="Pfam" id="PF00211">
    <property type="entry name" value="Guanylate_cyc"/>
    <property type="match status" value="1"/>
</dbReference>
<keyword evidence="13 17" id="KW-0456">Lyase</keyword>
<feature type="transmembrane region" description="Helical" evidence="19">
    <location>
        <begin position="147"/>
        <end position="166"/>
    </location>
</feature>
<evidence type="ECO:0000313" key="22">
    <source>
        <dbReference type="Proteomes" id="UP000467327"/>
    </source>
</evidence>
<feature type="region of interest" description="Disordered" evidence="18">
    <location>
        <begin position="427"/>
        <end position="447"/>
    </location>
</feature>
<evidence type="ECO:0000256" key="19">
    <source>
        <dbReference type="SAM" id="Phobius"/>
    </source>
</evidence>
<dbReference type="GO" id="GO:0035556">
    <property type="term" value="P:intracellular signal transduction"/>
    <property type="evidence" value="ECO:0007669"/>
    <property type="project" value="InterPro"/>
</dbReference>
<evidence type="ECO:0000256" key="15">
    <source>
        <dbReference type="ARBA" id="ARBA00032637"/>
    </source>
</evidence>
<evidence type="ECO:0000256" key="13">
    <source>
        <dbReference type="ARBA" id="ARBA00023239"/>
    </source>
</evidence>